<evidence type="ECO:0000259" key="8">
    <source>
        <dbReference type="Pfam" id="PF01082"/>
    </source>
</evidence>
<keyword evidence="7" id="KW-0732">Signal</keyword>
<dbReference type="STRING" id="7574.A0A1S3KGW1"/>
<dbReference type="InterPro" id="IPR036939">
    <property type="entry name" value="Cu2_ascorb_mOase_N_sf"/>
</dbReference>
<dbReference type="InParanoid" id="A0A1S3KGW1"/>
<protein>
    <submittedName>
        <fullName evidence="11">DBH-like monooxygenase protein 1 homolog</fullName>
    </submittedName>
</protein>
<dbReference type="InterPro" id="IPR008977">
    <property type="entry name" value="PHM/PNGase_F_dom_sf"/>
</dbReference>
<dbReference type="OMA" id="NDETIVH"/>
<dbReference type="AlphaFoldDB" id="A0A1S3KGW1"/>
<accession>A0A1S3KGW1</accession>
<feature type="domain" description="Copper type II ascorbate-dependent monooxygenase N-terminal" evidence="8">
    <location>
        <begin position="47"/>
        <end position="162"/>
    </location>
</feature>
<evidence type="ECO:0000256" key="6">
    <source>
        <dbReference type="ARBA" id="ARBA00023180"/>
    </source>
</evidence>
<organism evidence="10 11">
    <name type="scientific">Lingula anatina</name>
    <name type="common">Brachiopod</name>
    <name type="synonym">Lingula unguis</name>
    <dbReference type="NCBI Taxonomy" id="7574"/>
    <lineage>
        <taxon>Eukaryota</taxon>
        <taxon>Metazoa</taxon>
        <taxon>Spiralia</taxon>
        <taxon>Lophotrochozoa</taxon>
        <taxon>Brachiopoda</taxon>
        <taxon>Linguliformea</taxon>
        <taxon>Lingulata</taxon>
        <taxon>Lingulida</taxon>
        <taxon>Linguloidea</taxon>
        <taxon>Lingulidae</taxon>
        <taxon>Lingula</taxon>
    </lineage>
</organism>
<evidence type="ECO:0000313" key="11">
    <source>
        <dbReference type="RefSeq" id="XP_013421727.1"/>
    </source>
</evidence>
<dbReference type="Pfam" id="PF03712">
    <property type="entry name" value="Cu2_monoox_C"/>
    <property type="match status" value="1"/>
</dbReference>
<gene>
    <name evidence="11" type="primary">LOC106181793</name>
</gene>
<dbReference type="RefSeq" id="XP_013421727.1">
    <property type="nucleotide sequence ID" value="XM_013566273.2"/>
</dbReference>
<dbReference type="PANTHER" id="PTHR10157">
    <property type="entry name" value="DOPAMINE BETA HYDROXYLASE RELATED"/>
    <property type="match status" value="1"/>
</dbReference>
<dbReference type="PANTHER" id="PTHR10157:SF23">
    <property type="entry name" value="MOXD1 HOMOLOG 1"/>
    <property type="match status" value="1"/>
</dbReference>
<sequence>MVTMTIRAIFVVVALTVYHVRYVTGSDEVTEPPAVCPVTREPGIRTFDIRLTEAEVPRRKTYYVCQQFTVPSDEVYHAVAFEPIIANKDVMHHMILFACGDDVTAGDPHLCGAEDLKCETWLTVWTVGLEGQICTHHNTGAKFGRGSMRHMSLQIHWNNPDLRGDYVDSSGMRIYYTPRLRKYDLGNVQFGQNYLAIPPLSRDYEQHGGCTPYCTKKRLPHPIYLTRTYLHMHHLATAGAMEQYRNGKLIRVIALDPEYQYVTPPIHVHDPAVEILPGDEVLVRCWYNTLDGDRRRYNTTLFGLGTDAEMCYAFVSYFPAVPRFDQCAQFQSLETGECARKTGRIGECNVASFLNLVSSTLSNEILANCHLSEVCHAQCYLPLQELFNHVCMKGPLAMYFTQNQLMSVPAWPRIVNIYNHARTKC</sequence>
<dbReference type="InterPro" id="IPR024548">
    <property type="entry name" value="Cu2_monoox_C"/>
</dbReference>
<keyword evidence="6" id="KW-0325">Glycoprotein</keyword>
<evidence type="ECO:0000259" key="9">
    <source>
        <dbReference type="Pfam" id="PF03712"/>
    </source>
</evidence>
<dbReference type="SUPFAM" id="SSF49742">
    <property type="entry name" value="PHM/PNGase F"/>
    <property type="match status" value="2"/>
</dbReference>
<feature type="domain" description="Copper type II ascorbate-dependent monooxygenase C-terminal" evidence="9">
    <location>
        <begin position="194"/>
        <end position="329"/>
    </location>
</feature>
<keyword evidence="2" id="KW-0560">Oxidoreductase</keyword>
<feature type="signal peptide" evidence="7">
    <location>
        <begin position="1"/>
        <end position="25"/>
    </location>
</feature>
<dbReference type="Pfam" id="PF01082">
    <property type="entry name" value="Cu2_monooxygen"/>
    <property type="match status" value="1"/>
</dbReference>
<evidence type="ECO:0000256" key="5">
    <source>
        <dbReference type="ARBA" id="ARBA00023157"/>
    </source>
</evidence>
<evidence type="ECO:0000256" key="2">
    <source>
        <dbReference type="ARBA" id="ARBA00023002"/>
    </source>
</evidence>
<keyword evidence="4" id="KW-0503">Monooxygenase</keyword>
<dbReference type="KEGG" id="lak:106181793"/>
<dbReference type="Gene3D" id="2.60.120.230">
    <property type="match status" value="1"/>
</dbReference>
<dbReference type="Gene3D" id="2.60.120.310">
    <property type="entry name" value="Copper type II, ascorbate-dependent monooxygenase, N-terminal domain"/>
    <property type="match status" value="1"/>
</dbReference>
<evidence type="ECO:0000256" key="4">
    <source>
        <dbReference type="ARBA" id="ARBA00023033"/>
    </source>
</evidence>
<name>A0A1S3KGW1_LINAN</name>
<evidence type="ECO:0000313" key="10">
    <source>
        <dbReference type="Proteomes" id="UP000085678"/>
    </source>
</evidence>
<dbReference type="PROSITE" id="PS00084">
    <property type="entry name" value="CU2_MONOOXYGENASE_1"/>
    <property type="match status" value="1"/>
</dbReference>
<proteinExistence type="predicted"/>
<dbReference type="OrthoDB" id="10003276at2759"/>
<feature type="chain" id="PRO_5010373532" evidence="7">
    <location>
        <begin position="26"/>
        <end position="425"/>
    </location>
</feature>
<evidence type="ECO:0000256" key="7">
    <source>
        <dbReference type="SAM" id="SignalP"/>
    </source>
</evidence>
<keyword evidence="1" id="KW-0479">Metal-binding</keyword>
<dbReference type="Proteomes" id="UP000085678">
    <property type="component" value="Unplaced"/>
</dbReference>
<evidence type="ECO:0000256" key="3">
    <source>
        <dbReference type="ARBA" id="ARBA00023008"/>
    </source>
</evidence>
<dbReference type="GO" id="GO:0004500">
    <property type="term" value="F:dopamine beta-monooxygenase activity"/>
    <property type="evidence" value="ECO:0007669"/>
    <property type="project" value="InterPro"/>
</dbReference>
<dbReference type="GO" id="GO:0005507">
    <property type="term" value="F:copper ion binding"/>
    <property type="evidence" value="ECO:0007669"/>
    <property type="project" value="InterPro"/>
</dbReference>
<keyword evidence="10" id="KW-1185">Reference proteome</keyword>
<dbReference type="InterPro" id="IPR014784">
    <property type="entry name" value="Cu2_ascorb_mOase-like_C"/>
</dbReference>
<dbReference type="InterPro" id="IPR020611">
    <property type="entry name" value="Cu2_ascorb_mOase_CS-1"/>
</dbReference>
<keyword evidence="3" id="KW-0186">Copper</keyword>
<evidence type="ECO:0000256" key="1">
    <source>
        <dbReference type="ARBA" id="ARBA00022723"/>
    </source>
</evidence>
<keyword evidence="5" id="KW-1015">Disulfide bond</keyword>
<dbReference type="GeneID" id="106181793"/>
<dbReference type="InterPro" id="IPR000323">
    <property type="entry name" value="Cu2_ascorb_mOase_N"/>
</dbReference>
<dbReference type="InterPro" id="IPR000945">
    <property type="entry name" value="DBH-like"/>
</dbReference>
<reference evidence="11" key="1">
    <citation type="submission" date="2025-08" db="UniProtKB">
        <authorList>
            <consortium name="RefSeq"/>
        </authorList>
    </citation>
    <scope>IDENTIFICATION</scope>
    <source>
        <tissue evidence="11">Gonads</tissue>
    </source>
</reference>